<evidence type="ECO:0000256" key="1">
    <source>
        <dbReference type="SAM" id="MobiDB-lite"/>
    </source>
</evidence>
<reference evidence="2" key="1">
    <citation type="journal article" date="2020" name="Nature">
        <title>Giant virus diversity and host interactions through global metagenomics.</title>
        <authorList>
            <person name="Schulz F."/>
            <person name="Roux S."/>
            <person name="Paez-Espino D."/>
            <person name="Jungbluth S."/>
            <person name="Walsh D.A."/>
            <person name="Denef V.J."/>
            <person name="McMahon K.D."/>
            <person name="Konstantinidis K.T."/>
            <person name="Eloe-Fadrosh E.A."/>
            <person name="Kyrpides N.C."/>
            <person name="Woyke T."/>
        </authorList>
    </citation>
    <scope>NUCLEOTIDE SEQUENCE</scope>
    <source>
        <strain evidence="2">GVMAG-S-ERX555961-36</strain>
    </source>
</reference>
<feature type="region of interest" description="Disordered" evidence="1">
    <location>
        <begin position="144"/>
        <end position="163"/>
    </location>
</feature>
<evidence type="ECO:0000313" key="2">
    <source>
        <dbReference type="EMBL" id="QHS83581.1"/>
    </source>
</evidence>
<protein>
    <submittedName>
        <fullName evidence="2">Uncharacterized protein</fullName>
    </submittedName>
</protein>
<dbReference type="EMBL" id="MN738760">
    <property type="protein sequence ID" value="QHS83581.1"/>
    <property type="molecule type" value="Genomic_DNA"/>
</dbReference>
<name>A0A6C0AWC4_9ZZZZ</name>
<organism evidence="2">
    <name type="scientific">viral metagenome</name>
    <dbReference type="NCBI Taxonomy" id="1070528"/>
    <lineage>
        <taxon>unclassified sequences</taxon>
        <taxon>metagenomes</taxon>
        <taxon>organismal metagenomes</taxon>
    </lineage>
</organism>
<dbReference type="AlphaFoldDB" id="A0A6C0AWC4"/>
<accession>A0A6C0AWC4</accession>
<sequence>MYELCTNTRESILQSKFALIGKELNRQYDENTAKKGREQITRWEMKNALRELNQKRLKNNRTITKLKRECRRKTTGEWVCPHCKKEVRRLTSAHVGEPVCKILDKILDEHFPEKNLTELYSILRTKHDDIYIVICCDDCNKELEDDDDDAPSESQPEDNNSDF</sequence>
<proteinExistence type="predicted"/>